<dbReference type="Gene3D" id="1.10.1760.20">
    <property type="match status" value="1"/>
</dbReference>
<sequence length="177" mass="20182">MNSITKRQSSLTRLVFLAILIAVRLVVGRFSFGTSYLQLSATFLISALIGYWYGPLYAGIAGGISDILSASLFPNGPFNPAFTIVAILSGVLYGWLLDHRTMPTIKKWRVLAISLIVNLGINLVLNTWLLYWMYKTPFWPLFMTRLPKELIMIPIYYLGIYYILQVSERLHLTERLT</sequence>
<reference evidence="2 3" key="1">
    <citation type="journal article" date="2015" name="Genome Announc.">
        <title>Expanding the biotechnology potential of lactobacilli through comparative genomics of 213 strains and associated genera.</title>
        <authorList>
            <person name="Sun Z."/>
            <person name="Harris H.M."/>
            <person name="McCann A."/>
            <person name="Guo C."/>
            <person name="Argimon S."/>
            <person name="Zhang W."/>
            <person name="Yang X."/>
            <person name="Jeffery I.B."/>
            <person name="Cooney J.C."/>
            <person name="Kagawa T.F."/>
            <person name="Liu W."/>
            <person name="Song Y."/>
            <person name="Salvetti E."/>
            <person name="Wrobel A."/>
            <person name="Rasinkangas P."/>
            <person name="Parkhill J."/>
            <person name="Rea M.C."/>
            <person name="O'Sullivan O."/>
            <person name="Ritari J."/>
            <person name="Douillard F.P."/>
            <person name="Paul Ross R."/>
            <person name="Yang R."/>
            <person name="Briner A.E."/>
            <person name="Felis G.E."/>
            <person name="de Vos W.M."/>
            <person name="Barrangou R."/>
            <person name="Klaenhammer T.R."/>
            <person name="Caufield P.W."/>
            <person name="Cui Y."/>
            <person name="Zhang H."/>
            <person name="O'Toole P.W."/>
        </authorList>
    </citation>
    <scope>NUCLEOTIDE SEQUENCE [LARGE SCALE GENOMIC DNA]</scope>
    <source>
        <strain evidence="2 3">DSM 20335</strain>
    </source>
</reference>
<dbReference type="InterPro" id="IPR030949">
    <property type="entry name" value="ECF_S_folate_fam"/>
</dbReference>
<keyword evidence="3" id="KW-1185">Reference proteome</keyword>
<organism evidence="2 3">
    <name type="scientific">Lapidilactobacillus dextrinicus DSM 20335</name>
    <dbReference type="NCBI Taxonomy" id="1423738"/>
    <lineage>
        <taxon>Bacteria</taxon>
        <taxon>Bacillati</taxon>
        <taxon>Bacillota</taxon>
        <taxon>Bacilli</taxon>
        <taxon>Lactobacillales</taxon>
        <taxon>Lactobacillaceae</taxon>
        <taxon>Lapidilactobacillus</taxon>
    </lineage>
</organism>
<evidence type="ECO:0000313" key="2">
    <source>
        <dbReference type="EMBL" id="KRM79138.1"/>
    </source>
</evidence>
<name>A0A0R2BKQ9_9LACO</name>
<evidence type="ECO:0000313" key="3">
    <source>
        <dbReference type="Proteomes" id="UP000051813"/>
    </source>
</evidence>
<evidence type="ECO:0008006" key="4">
    <source>
        <dbReference type="Google" id="ProtNLM"/>
    </source>
</evidence>
<dbReference type="Proteomes" id="UP000051813">
    <property type="component" value="Unassembled WGS sequence"/>
</dbReference>
<feature type="transmembrane region" description="Helical" evidence="1">
    <location>
        <begin position="78"/>
        <end position="96"/>
    </location>
</feature>
<dbReference type="InterPro" id="IPR024529">
    <property type="entry name" value="ECF_trnsprt_substrate-spec"/>
</dbReference>
<feature type="transmembrane region" description="Helical" evidence="1">
    <location>
        <begin position="39"/>
        <end position="58"/>
    </location>
</feature>
<keyword evidence="1" id="KW-0472">Membrane</keyword>
<dbReference type="STRING" id="1423738.FC84_GL001303"/>
<protein>
    <recommendedName>
        <fullName evidence="4">Folate family ECF transporter S component</fullName>
    </recommendedName>
</protein>
<dbReference type="AlphaFoldDB" id="A0A0R2BKQ9"/>
<dbReference type="RefSeq" id="WP_057754778.1">
    <property type="nucleotide sequence ID" value="NZ_AYYK01000004.1"/>
</dbReference>
<dbReference type="OrthoDB" id="4624at2"/>
<dbReference type="EMBL" id="AYYK01000004">
    <property type="protein sequence ID" value="KRM79138.1"/>
    <property type="molecule type" value="Genomic_DNA"/>
</dbReference>
<keyword evidence="1" id="KW-0812">Transmembrane</keyword>
<dbReference type="GO" id="GO:0022857">
    <property type="term" value="F:transmembrane transporter activity"/>
    <property type="evidence" value="ECO:0007669"/>
    <property type="project" value="InterPro"/>
</dbReference>
<gene>
    <name evidence="2" type="ORF">FC84_GL001303</name>
</gene>
<accession>A0A0R2BKQ9</accession>
<feature type="transmembrane region" description="Helical" evidence="1">
    <location>
        <begin position="146"/>
        <end position="164"/>
    </location>
</feature>
<dbReference type="Pfam" id="PF12822">
    <property type="entry name" value="ECF_trnsprt"/>
    <property type="match status" value="1"/>
</dbReference>
<dbReference type="PATRIC" id="fig|1423738.3.peg.1318"/>
<evidence type="ECO:0000256" key="1">
    <source>
        <dbReference type="SAM" id="Phobius"/>
    </source>
</evidence>
<keyword evidence="1" id="KW-1133">Transmembrane helix</keyword>
<feature type="transmembrane region" description="Helical" evidence="1">
    <location>
        <begin position="108"/>
        <end position="134"/>
    </location>
</feature>
<comment type="caution">
    <text evidence="2">The sequence shown here is derived from an EMBL/GenBank/DDBJ whole genome shotgun (WGS) entry which is preliminary data.</text>
</comment>
<dbReference type="NCBIfam" id="TIGR04518">
    <property type="entry name" value="ECF_S_folT_fam"/>
    <property type="match status" value="1"/>
</dbReference>
<proteinExistence type="predicted"/>
<feature type="transmembrane region" description="Helical" evidence="1">
    <location>
        <begin position="12"/>
        <end position="32"/>
    </location>
</feature>